<evidence type="ECO:0000259" key="2">
    <source>
        <dbReference type="Pfam" id="PF03413"/>
    </source>
</evidence>
<reference evidence="3 4" key="1">
    <citation type="submission" date="2015-12" db="EMBL/GenBank/DDBJ databases">
        <authorList>
            <person name="Shamseldin A."/>
            <person name="Moawad H."/>
            <person name="Abd El-Rahim W.M."/>
            <person name="Sadowsky M.J."/>
        </authorList>
    </citation>
    <scope>NUCLEOTIDE SEQUENCE [LARGE SCALE GENOMIC DNA]</scope>
    <source>
        <strain evidence="3 4">WF1</strain>
    </source>
</reference>
<keyword evidence="4" id="KW-1185">Reference proteome</keyword>
<comment type="caution">
    <text evidence="3">The sequence shown here is derived from an EMBL/GenBank/DDBJ whole genome shotgun (WGS) entry which is preliminary data.</text>
</comment>
<dbReference type="STRING" id="1420851.AU255_00540"/>
<keyword evidence="1" id="KW-1133">Transmembrane helix</keyword>
<evidence type="ECO:0000256" key="1">
    <source>
        <dbReference type="SAM" id="Phobius"/>
    </source>
</evidence>
<dbReference type="RefSeq" id="WP_233144512.1">
    <property type="nucleotide sequence ID" value="NZ_LPUF01000001.1"/>
</dbReference>
<dbReference type="Proteomes" id="UP000191980">
    <property type="component" value="Unassembled WGS sequence"/>
</dbReference>
<dbReference type="InterPro" id="IPR005625">
    <property type="entry name" value="PepSY-ass_TM"/>
</dbReference>
<feature type="transmembrane region" description="Helical" evidence="1">
    <location>
        <begin position="177"/>
        <end position="201"/>
    </location>
</feature>
<keyword evidence="1" id="KW-0812">Transmembrane</keyword>
<dbReference type="PANTHER" id="PTHR34219">
    <property type="entry name" value="IRON-REGULATED INNER MEMBRANE PROTEIN-RELATED"/>
    <property type="match status" value="1"/>
</dbReference>
<name>A0A1V8M4F0_9GAMM</name>
<dbReference type="EMBL" id="LPUF01000001">
    <property type="protein sequence ID" value="OQK16432.1"/>
    <property type="molecule type" value="Genomic_DNA"/>
</dbReference>
<sequence length="421" mass="48442">MSEHENMALQRILPQTMNENRYKALQWRRRFRNFWLTVHLYIALSIGFFFVILGLTGSLNVFNYELEELGLPQVQHEAYAQLRTPDELMQTVKAAHPKKNGKWSLLMPGYGNDYVWAEYPKPVETADELYAPFRVLVDPYSGKIISESYWGRTLWSSIYQIHASLLTARLGVKIGRFGFNTVCFLGLFMFISTLTGLYLWWPRWEKFKKSVTIKRDASPERLYFDLHKATGFYSSIILLILSFTGFSFSYADYIKPLIRGFSAVKEKHLEEPDVKSQVVKNAPTLSIARAVSIADKIFPGAELRGVTTPDGITGVYSVSKRQSDEANHRWARSKVWIDQYNGKVLAVQDPNQFTAGETFLNVLWPLHSGEAFGFAGRILWCITGFVPLILYVTGMSRWLQKRKAKKIKKNKTKQNYTIVAR</sequence>
<feature type="transmembrane region" description="Helical" evidence="1">
    <location>
        <begin position="374"/>
        <end position="399"/>
    </location>
</feature>
<proteinExistence type="predicted"/>
<accession>A0A1V8M4F0</accession>
<gene>
    <name evidence="3" type="ORF">AU255_00540</name>
</gene>
<evidence type="ECO:0000313" key="3">
    <source>
        <dbReference type="EMBL" id="OQK16432.1"/>
    </source>
</evidence>
<feature type="transmembrane region" description="Helical" evidence="1">
    <location>
        <begin position="34"/>
        <end position="55"/>
    </location>
</feature>
<organism evidence="3 4">
    <name type="scientific">Methyloprofundus sedimenti</name>
    <dbReference type="NCBI Taxonomy" id="1420851"/>
    <lineage>
        <taxon>Bacteria</taxon>
        <taxon>Pseudomonadati</taxon>
        <taxon>Pseudomonadota</taxon>
        <taxon>Gammaproteobacteria</taxon>
        <taxon>Methylococcales</taxon>
        <taxon>Methylococcaceae</taxon>
        <taxon>Methyloprofundus</taxon>
    </lineage>
</organism>
<evidence type="ECO:0000313" key="4">
    <source>
        <dbReference type="Proteomes" id="UP000191980"/>
    </source>
</evidence>
<feature type="domain" description="PepSY" evidence="2">
    <location>
        <begin position="285"/>
        <end position="347"/>
    </location>
</feature>
<dbReference type="InterPro" id="IPR025711">
    <property type="entry name" value="PepSY"/>
</dbReference>
<dbReference type="AlphaFoldDB" id="A0A1V8M4F0"/>
<keyword evidence="1" id="KW-0472">Membrane</keyword>
<dbReference type="Pfam" id="PF03413">
    <property type="entry name" value="PepSY"/>
    <property type="match status" value="1"/>
</dbReference>
<dbReference type="Pfam" id="PF03929">
    <property type="entry name" value="PepSY_TM"/>
    <property type="match status" value="1"/>
</dbReference>
<protein>
    <submittedName>
        <fullName evidence="3">Peptidase</fullName>
    </submittedName>
</protein>
<feature type="transmembrane region" description="Helical" evidence="1">
    <location>
        <begin position="231"/>
        <end position="251"/>
    </location>
</feature>